<reference evidence="3 4" key="1">
    <citation type="submission" date="2017-12" db="EMBL/GenBank/DDBJ databases">
        <title>Comparative genomics of Botrytis spp.</title>
        <authorList>
            <person name="Valero-Jimenez C.A."/>
            <person name="Tapia P."/>
            <person name="Veloso J."/>
            <person name="Silva-Moreno E."/>
            <person name="Staats M."/>
            <person name="Valdes J.H."/>
            <person name="Van Kan J.A.L."/>
        </authorList>
    </citation>
    <scope>NUCLEOTIDE SEQUENCE [LARGE SCALE GENOMIC DNA]</scope>
    <source>
        <strain evidence="3 4">MUCL3349</strain>
    </source>
</reference>
<protein>
    <recommendedName>
        <fullName evidence="2">2EXR domain-containing protein</fullName>
    </recommendedName>
</protein>
<evidence type="ECO:0000313" key="3">
    <source>
        <dbReference type="EMBL" id="TGO81988.1"/>
    </source>
</evidence>
<sequence>MCSSFQAPPSKKMRNQRKPMKRLGRARPATQRLLPDITSDTTPALEASTNMTESTPSSTQDIGYDSLPNAAGRALGANYPVRFPSIVPNGYALAPVYLRQKFLDGFPIFKDFPREIQLMIWKQAVDVNPRNIPVGIMPQSGPGGFKFRIDIPIPEGPMACKDYYETAKKGYSLLDDRLEANDMSIVQHLPSNFWFNPAIDRFCPVQEWSPHNFEVGLKLFFQILRVSKIAIDDYVTDDAHHIGEKWQKFFHVKGIRNWSPHVKDIIYSITFQRLNTDVELTFVPNDRPSDDPGRFYFEKLVHIYKHWDQILDAKRGYKRLARLQADQKWEDEMAEKVGKPTVKLTDVPQWLFDVESDWSLAKSRLMIETRTFTAHKLIILLILMPQWR</sequence>
<accession>A0A4Z1K965</accession>
<evidence type="ECO:0000259" key="2">
    <source>
        <dbReference type="Pfam" id="PF20150"/>
    </source>
</evidence>
<feature type="domain" description="2EXR" evidence="2">
    <location>
        <begin position="106"/>
        <end position="201"/>
    </location>
</feature>
<name>A0A4Z1K965_9HELO</name>
<dbReference type="Proteomes" id="UP000297280">
    <property type="component" value="Unassembled WGS sequence"/>
</dbReference>
<gene>
    <name evidence="3" type="ORF">BPOR_0953g00030</name>
</gene>
<keyword evidence="4" id="KW-1185">Reference proteome</keyword>
<organism evidence="3 4">
    <name type="scientific">Botrytis porri</name>
    <dbReference type="NCBI Taxonomy" id="87229"/>
    <lineage>
        <taxon>Eukaryota</taxon>
        <taxon>Fungi</taxon>
        <taxon>Dikarya</taxon>
        <taxon>Ascomycota</taxon>
        <taxon>Pezizomycotina</taxon>
        <taxon>Leotiomycetes</taxon>
        <taxon>Helotiales</taxon>
        <taxon>Sclerotiniaceae</taxon>
        <taxon>Botrytis</taxon>
    </lineage>
</organism>
<feature type="compositionally biased region" description="Basic residues" evidence="1">
    <location>
        <begin position="11"/>
        <end position="25"/>
    </location>
</feature>
<dbReference type="AlphaFoldDB" id="A0A4Z1K965"/>
<dbReference type="Pfam" id="PF20150">
    <property type="entry name" value="2EXR"/>
    <property type="match status" value="1"/>
</dbReference>
<feature type="compositionally biased region" description="Polar residues" evidence="1">
    <location>
        <begin position="38"/>
        <end position="61"/>
    </location>
</feature>
<dbReference type="InterPro" id="IPR045518">
    <property type="entry name" value="2EXR"/>
</dbReference>
<evidence type="ECO:0000313" key="4">
    <source>
        <dbReference type="Proteomes" id="UP000297280"/>
    </source>
</evidence>
<evidence type="ECO:0000256" key="1">
    <source>
        <dbReference type="SAM" id="MobiDB-lite"/>
    </source>
</evidence>
<dbReference type="EMBL" id="PQXO01000947">
    <property type="protein sequence ID" value="TGO81988.1"/>
    <property type="molecule type" value="Genomic_DNA"/>
</dbReference>
<comment type="caution">
    <text evidence="3">The sequence shown here is derived from an EMBL/GenBank/DDBJ whole genome shotgun (WGS) entry which is preliminary data.</text>
</comment>
<feature type="region of interest" description="Disordered" evidence="1">
    <location>
        <begin position="1"/>
        <end position="61"/>
    </location>
</feature>
<proteinExistence type="predicted"/>